<dbReference type="InterPro" id="IPR002523">
    <property type="entry name" value="MgTranspt_CorA/ZnTranspt_ZntB"/>
</dbReference>
<dbReference type="Pfam" id="PF01544">
    <property type="entry name" value="CorA"/>
    <property type="match status" value="1"/>
</dbReference>
<accession>A0A5N5WLB0</accession>
<evidence type="ECO:0000256" key="3">
    <source>
        <dbReference type="ARBA" id="ARBA00022989"/>
    </source>
</evidence>
<evidence type="ECO:0000256" key="2">
    <source>
        <dbReference type="ARBA" id="ARBA00022692"/>
    </source>
</evidence>
<proteinExistence type="predicted"/>
<dbReference type="OrthoDB" id="5396681at2759"/>
<dbReference type="GO" id="GO:0046873">
    <property type="term" value="F:metal ion transmembrane transporter activity"/>
    <property type="evidence" value="ECO:0007669"/>
    <property type="project" value="InterPro"/>
</dbReference>
<dbReference type="Proteomes" id="UP000326565">
    <property type="component" value="Unassembled WGS sequence"/>
</dbReference>
<feature type="transmembrane region" description="Helical" evidence="5">
    <location>
        <begin position="386"/>
        <end position="405"/>
    </location>
</feature>
<evidence type="ECO:0000256" key="5">
    <source>
        <dbReference type="SAM" id="Phobius"/>
    </source>
</evidence>
<dbReference type="Gene3D" id="1.20.58.340">
    <property type="entry name" value="Magnesium transport protein CorA, transmembrane region"/>
    <property type="match status" value="1"/>
</dbReference>
<organism evidence="7 8">
    <name type="scientific">Aspergillus leporis</name>
    <dbReference type="NCBI Taxonomy" id="41062"/>
    <lineage>
        <taxon>Eukaryota</taxon>
        <taxon>Fungi</taxon>
        <taxon>Dikarya</taxon>
        <taxon>Ascomycota</taxon>
        <taxon>Pezizomycotina</taxon>
        <taxon>Eurotiomycetes</taxon>
        <taxon>Eurotiomycetidae</taxon>
        <taxon>Eurotiales</taxon>
        <taxon>Aspergillaceae</taxon>
        <taxon>Aspergillus</taxon>
        <taxon>Aspergillus subgen. Circumdati</taxon>
    </lineage>
</organism>
<evidence type="ECO:0000256" key="4">
    <source>
        <dbReference type="ARBA" id="ARBA00023136"/>
    </source>
</evidence>
<keyword evidence="8" id="KW-1185">Reference proteome</keyword>
<feature type="transmembrane region" description="Helical" evidence="5">
    <location>
        <begin position="425"/>
        <end position="445"/>
    </location>
</feature>
<name>A0A5N5WLB0_9EURO</name>
<dbReference type="GO" id="GO:0016020">
    <property type="term" value="C:membrane"/>
    <property type="evidence" value="ECO:0007669"/>
    <property type="project" value="UniProtKB-SubCell"/>
</dbReference>
<evidence type="ECO:0000313" key="7">
    <source>
        <dbReference type="EMBL" id="KAB8069069.1"/>
    </source>
</evidence>
<keyword evidence="3 5" id="KW-1133">Transmembrane helix</keyword>
<comment type="subcellular location">
    <subcellularLocation>
        <location evidence="1">Membrane</location>
        <topology evidence="1">Multi-pass membrane protein</topology>
    </subcellularLocation>
</comment>
<evidence type="ECO:0000259" key="6">
    <source>
        <dbReference type="Pfam" id="PF26616"/>
    </source>
</evidence>
<protein>
    <recommendedName>
        <fullName evidence="6">CorA-like transporter domain-containing protein</fullName>
    </recommendedName>
</protein>
<dbReference type="EMBL" id="ML732358">
    <property type="protein sequence ID" value="KAB8069069.1"/>
    <property type="molecule type" value="Genomic_DNA"/>
</dbReference>
<sequence length="462" mass="52509">MIAQAQHAPAPPSLDSLKSFDLTQYREDCWDRAQSRKCFKDDEPNTEVDWTEIDSKHRATTLTFRSLAELQSARGKLKVQENGLRAISINQANSWRPLNVTREMFEAIESAAGAAGLLLNLALSFHDKSMATEEAFSSAPTLSSNASALEIAYSFKYAIQKVESDKPESWSMRQTGVYQKYDIKSKHSTWIFMNPTKECLFQKRLMQLLLSPSHCAKLKDHPLLIHSILFATFFPNWRDYLAVYETRVLTVSNTTMTERIQDTLRVNHQMLTSIRSVESRCLPLQAIFRSFGKTLSMLHQGNDALRECGIVQHSSWQAMKQLLDNYDRSVDAYSQGALFVQGRAATTAQLIADTFSFKSSHTAQEQTDYMLDLTSSTVDDSTTVRVITIVTLIYLPSTFMATLLGMNSFFEMDPVTRKLIVSPQFWIFIVCSVPLTAVTVLYWWLRRKRDPKQGKGKAELEV</sequence>
<dbReference type="InterPro" id="IPR058257">
    <property type="entry name" value="CorA-like_dom"/>
</dbReference>
<evidence type="ECO:0000313" key="8">
    <source>
        <dbReference type="Proteomes" id="UP000326565"/>
    </source>
</evidence>
<keyword evidence="4 5" id="KW-0472">Membrane</keyword>
<reference evidence="7 8" key="1">
    <citation type="submission" date="2019-04" db="EMBL/GenBank/DDBJ databases">
        <title>Friends and foes A comparative genomics study of 23 Aspergillus species from section Flavi.</title>
        <authorList>
            <consortium name="DOE Joint Genome Institute"/>
            <person name="Kjaerbolling I."/>
            <person name="Vesth T."/>
            <person name="Frisvad J.C."/>
            <person name="Nybo J.L."/>
            <person name="Theobald S."/>
            <person name="Kildgaard S."/>
            <person name="Isbrandt T."/>
            <person name="Kuo A."/>
            <person name="Sato A."/>
            <person name="Lyhne E.K."/>
            <person name="Kogle M.E."/>
            <person name="Wiebenga A."/>
            <person name="Kun R.S."/>
            <person name="Lubbers R.J."/>
            <person name="Makela M.R."/>
            <person name="Barry K."/>
            <person name="Chovatia M."/>
            <person name="Clum A."/>
            <person name="Daum C."/>
            <person name="Haridas S."/>
            <person name="He G."/>
            <person name="LaButti K."/>
            <person name="Lipzen A."/>
            <person name="Mondo S."/>
            <person name="Riley R."/>
            <person name="Salamov A."/>
            <person name="Simmons B.A."/>
            <person name="Magnuson J.K."/>
            <person name="Henrissat B."/>
            <person name="Mortensen U.H."/>
            <person name="Larsen T.O."/>
            <person name="Devries R.P."/>
            <person name="Grigoriev I.V."/>
            <person name="Machida M."/>
            <person name="Baker S.E."/>
            <person name="Andersen M.R."/>
        </authorList>
    </citation>
    <scope>NUCLEOTIDE SEQUENCE [LARGE SCALE GENOMIC DNA]</scope>
    <source>
        <strain evidence="7 8">CBS 151.66</strain>
    </source>
</reference>
<dbReference type="SUPFAM" id="SSF144083">
    <property type="entry name" value="Magnesium transport protein CorA, transmembrane region"/>
    <property type="match status" value="1"/>
</dbReference>
<dbReference type="InterPro" id="IPR045863">
    <property type="entry name" value="CorA_TM1_TM2"/>
</dbReference>
<evidence type="ECO:0000256" key="1">
    <source>
        <dbReference type="ARBA" id="ARBA00004141"/>
    </source>
</evidence>
<dbReference type="AlphaFoldDB" id="A0A5N5WLB0"/>
<feature type="domain" description="CorA-like transporter" evidence="6">
    <location>
        <begin position="33"/>
        <end position="252"/>
    </location>
</feature>
<keyword evidence="2 5" id="KW-0812">Transmembrane</keyword>
<gene>
    <name evidence="7" type="ORF">BDV29DRAFT_198965</name>
</gene>
<dbReference type="Pfam" id="PF26616">
    <property type="entry name" value="CorA-like"/>
    <property type="match status" value="1"/>
</dbReference>